<sequence>MLPSQRNRRRDNAELDAAGADWALEIDYRARQRIAELWDVMDENAYIDLKRVGRILRAQGGWRANYTVSSLDLVNCKTPLYALDMVAAGATATASEDRRHEYEDLVNDVLNEHRIGYKFIDGELVAYQDDELMQESVEPALRLLVGEKFNKAHQSYLAALHQISQNEAGNAITDAATALQETLEALGCQGKDLGKLIADARKKELFGPQDSPMTEGIQSIVRWVASERNQIGDAHRFSPARREDAWLIVHVVGAIIVRLAEGSSRPEPKK</sequence>
<reference evidence="1" key="1">
    <citation type="submission" date="2022-06" db="EMBL/GenBank/DDBJ databases">
        <title>Rothia sp. isolated from sandalwood seedling.</title>
        <authorList>
            <person name="Tuikhar N."/>
            <person name="Kirdat K."/>
            <person name="Thorat V."/>
            <person name="Swetha P."/>
            <person name="Padma S."/>
            <person name="Sundararaj R."/>
            <person name="Yadav A."/>
        </authorList>
    </citation>
    <scope>NUCLEOTIDE SEQUENCE</scope>
    <source>
        <strain evidence="1">AR01</strain>
    </source>
</reference>
<gene>
    <name evidence="1" type="ORF">NBM05_03640</name>
</gene>
<accession>A0A9X2KKK4</accession>
<keyword evidence="2" id="KW-1185">Reference proteome</keyword>
<protein>
    <recommendedName>
        <fullName evidence="3">Abortive infection protein-like C-terminal domain-containing protein</fullName>
    </recommendedName>
</protein>
<dbReference type="Proteomes" id="UP001139502">
    <property type="component" value="Unassembled WGS sequence"/>
</dbReference>
<dbReference type="AlphaFoldDB" id="A0A9X2KKK4"/>
<dbReference type="EMBL" id="JANAFB010000006">
    <property type="protein sequence ID" value="MCP3425141.1"/>
    <property type="molecule type" value="Genomic_DNA"/>
</dbReference>
<organism evidence="1 2">
    <name type="scientific">Rothia santali</name>
    <dbReference type="NCBI Taxonomy" id="2949643"/>
    <lineage>
        <taxon>Bacteria</taxon>
        <taxon>Bacillati</taxon>
        <taxon>Actinomycetota</taxon>
        <taxon>Actinomycetes</taxon>
        <taxon>Micrococcales</taxon>
        <taxon>Micrococcaceae</taxon>
        <taxon>Rothia</taxon>
    </lineage>
</organism>
<evidence type="ECO:0008006" key="3">
    <source>
        <dbReference type="Google" id="ProtNLM"/>
    </source>
</evidence>
<name>A0A9X2KKK4_9MICC</name>
<evidence type="ECO:0000313" key="2">
    <source>
        <dbReference type="Proteomes" id="UP001139502"/>
    </source>
</evidence>
<evidence type="ECO:0000313" key="1">
    <source>
        <dbReference type="EMBL" id="MCP3425141.1"/>
    </source>
</evidence>
<proteinExistence type="predicted"/>
<dbReference type="RefSeq" id="WP_254165185.1">
    <property type="nucleotide sequence ID" value="NZ_JANAFB010000006.1"/>
</dbReference>
<comment type="caution">
    <text evidence="1">The sequence shown here is derived from an EMBL/GenBank/DDBJ whole genome shotgun (WGS) entry which is preliminary data.</text>
</comment>